<gene>
    <name evidence="2" type="ORF">ACFSSB_08965</name>
</gene>
<dbReference type="InterPro" id="IPR037066">
    <property type="entry name" value="Plug_dom_sf"/>
</dbReference>
<dbReference type="Proteomes" id="UP001597467">
    <property type="component" value="Unassembled WGS sequence"/>
</dbReference>
<dbReference type="EMBL" id="JBHULM010000011">
    <property type="protein sequence ID" value="MFD2542448.1"/>
    <property type="molecule type" value="Genomic_DNA"/>
</dbReference>
<proteinExistence type="predicted"/>
<dbReference type="Pfam" id="PF13715">
    <property type="entry name" value="CarbopepD_reg_2"/>
    <property type="match status" value="1"/>
</dbReference>
<dbReference type="RefSeq" id="WP_379903345.1">
    <property type="nucleotide sequence ID" value="NZ_JBHULM010000011.1"/>
</dbReference>
<dbReference type="SUPFAM" id="SSF56935">
    <property type="entry name" value="Porins"/>
    <property type="match status" value="1"/>
</dbReference>
<organism evidence="2 3">
    <name type="scientific">Lacinutrix gracilariae</name>
    <dbReference type="NCBI Taxonomy" id="1747198"/>
    <lineage>
        <taxon>Bacteria</taxon>
        <taxon>Pseudomonadati</taxon>
        <taxon>Bacteroidota</taxon>
        <taxon>Flavobacteriia</taxon>
        <taxon>Flavobacteriales</taxon>
        <taxon>Flavobacteriaceae</taxon>
        <taxon>Lacinutrix</taxon>
    </lineage>
</organism>
<evidence type="ECO:0000256" key="1">
    <source>
        <dbReference type="SAM" id="SignalP"/>
    </source>
</evidence>
<keyword evidence="3" id="KW-1185">Reference proteome</keyword>
<protein>
    <submittedName>
        <fullName evidence="2">Carboxypeptidase regulatory-like domain-containing protein</fullName>
    </submittedName>
</protein>
<comment type="caution">
    <text evidence="2">The sequence shown here is derived from an EMBL/GenBank/DDBJ whole genome shotgun (WGS) entry which is preliminary data.</text>
</comment>
<feature type="signal peptide" evidence="1">
    <location>
        <begin position="1"/>
        <end position="18"/>
    </location>
</feature>
<evidence type="ECO:0000313" key="2">
    <source>
        <dbReference type="EMBL" id="MFD2542448.1"/>
    </source>
</evidence>
<dbReference type="SUPFAM" id="SSF49464">
    <property type="entry name" value="Carboxypeptidase regulatory domain-like"/>
    <property type="match status" value="1"/>
</dbReference>
<keyword evidence="1" id="KW-0732">Signal</keyword>
<reference evidence="3" key="1">
    <citation type="journal article" date="2019" name="Int. J. Syst. Evol. Microbiol.">
        <title>The Global Catalogue of Microorganisms (GCM) 10K type strain sequencing project: providing services to taxonomists for standard genome sequencing and annotation.</title>
        <authorList>
            <consortium name="The Broad Institute Genomics Platform"/>
            <consortium name="The Broad Institute Genome Sequencing Center for Infectious Disease"/>
            <person name="Wu L."/>
            <person name="Ma J."/>
        </authorList>
    </citation>
    <scope>NUCLEOTIDE SEQUENCE [LARGE SCALE GENOMIC DNA]</scope>
    <source>
        <strain evidence="3">KCTC 42808</strain>
    </source>
</reference>
<feature type="chain" id="PRO_5045340281" evidence="1">
    <location>
        <begin position="19"/>
        <end position="898"/>
    </location>
</feature>
<dbReference type="Gene3D" id="2.60.40.1120">
    <property type="entry name" value="Carboxypeptidase-like, regulatory domain"/>
    <property type="match status" value="1"/>
</dbReference>
<name>A0ABW5K356_9FLAO</name>
<sequence length="898" mass="101001">MKNLLTLLICLVASTTFAQVKVEGVVKDNMGNPLELANVVAVNQETKALDSYGITNDAGRYKLSLEKNTNYQIQVSYIGMKTSEELVSTQEVELTKNYTLEDDTTLDEVELVYEMPVTVKGDTIVYNADSFKTGTEKKLEDVLKKLPGVEINDDGEIEVEGKAVSKIMVDGKDFFDGDTKLAAKNIPSNAIDKVEVLKNFSEVGQLSTVTNNQDNIAINLKLKEGKDKFWFGDITAGTGIASEDGLYKVQPKLFFYSPKTSINFIGDLNNTGEVAFTRRDYFNFTGGFRNLSQSSGTNISLGDNSLSFLNTTNDKAESIDTKFAAANFSYAPSKTLTFSGFGIYSGTKTGIRENNEVTYTDDELNIPDESTTNYTQQESNLGLLKLSTVYKPNANNQLDYDVFGRLSKQTQNKFFNSSVLGQVDQIEEQTPYSINQNLNYYYTLDENNIFSFEAQHLLQDEDPFYNAFIEDKATYANTADVLGYDDAQTAYDAAQNKRVKSNKLDAKLNYWNVLNPKSNLNYTVGLVYSNQKFNSEIFQILDDGSEYNPTPAEGSNTNDVDYTFSDAYVGVHYNLKAGKFTLTPGFSAHAYNTKDTQFGSTNSNSFTRILPDATIRLQLKKSENLNLSYSMQTNFTDVTQLAEGLIMNNYSSLFSGNRELENSLSHNVNLSYFSFNMFNYTNVFGVLNYSKNIDGIRNSTDFESVIATSTPFNSNFADETFSARGRFERRFGKIKANLSGSWSWATFNQFIGGNVSENNSFTQTYGSRISTFFKNAPNVEMGYDLTINDNEQGNNNTKFYTHRPFINLDAVILKEFSFVTEYSYYDFRDEEISLNKYGFLDASLTYQKTDSQWEYKVGATNLLDTQSLSQSNTGNISVSNREYYIQPRYVVFSVKYNL</sequence>
<dbReference type="Gene3D" id="2.170.130.10">
    <property type="entry name" value="TonB-dependent receptor, plug domain"/>
    <property type="match status" value="1"/>
</dbReference>
<evidence type="ECO:0000313" key="3">
    <source>
        <dbReference type="Proteomes" id="UP001597467"/>
    </source>
</evidence>
<dbReference type="InterPro" id="IPR008969">
    <property type="entry name" value="CarboxyPept-like_regulatory"/>
</dbReference>
<accession>A0ABW5K356</accession>